<dbReference type="EMBL" id="KC701481">
    <property type="protein sequence ID" value="AGW45458.1"/>
    <property type="molecule type" value="mRNA"/>
</dbReference>
<protein>
    <submittedName>
        <fullName evidence="5">Calcium binding protein</fullName>
    </submittedName>
</protein>
<keyword evidence="2" id="KW-0677">Repeat</keyword>
<dbReference type="CDD" id="cd00051">
    <property type="entry name" value="EFh"/>
    <property type="match status" value="1"/>
</dbReference>
<evidence type="ECO:0000256" key="2">
    <source>
        <dbReference type="ARBA" id="ARBA00022737"/>
    </source>
</evidence>
<dbReference type="InterPro" id="IPR011992">
    <property type="entry name" value="EF-hand-dom_pair"/>
</dbReference>
<dbReference type="GO" id="GO:0005509">
    <property type="term" value="F:calcium ion binding"/>
    <property type="evidence" value="ECO:0007669"/>
    <property type="project" value="InterPro"/>
</dbReference>
<dbReference type="AlphaFoldDB" id="A0A075C736"/>
<dbReference type="PROSITE" id="PS50222">
    <property type="entry name" value="EF_HAND_2"/>
    <property type="match status" value="3"/>
</dbReference>
<dbReference type="GO" id="GO:0043226">
    <property type="term" value="C:organelle"/>
    <property type="evidence" value="ECO:0007669"/>
    <property type="project" value="UniProtKB-ARBA"/>
</dbReference>
<keyword evidence="1" id="KW-0479">Metal-binding</keyword>
<dbReference type="Gene3D" id="1.10.238.10">
    <property type="entry name" value="EF-hand"/>
    <property type="match status" value="2"/>
</dbReference>
<dbReference type="InterPro" id="IPR039647">
    <property type="entry name" value="EF_hand_pair_protein_CML-like"/>
</dbReference>
<proteinExistence type="evidence at transcript level"/>
<dbReference type="SMART" id="SM00054">
    <property type="entry name" value="EFh"/>
    <property type="match status" value="3"/>
</dbReference>
<evidence type="ECO:0000256" key="1">
    <source>
        <dbReference type="ARBA" id="ARBA00022723"/>
    </source>
</evidence>
<dbReference type="FunFam" id="1.10.238.10:FF:000178">
    <property type="entry name" value="Calmodulin-2 A"/>
    <property type="match status" value="1"/>
</dbReference>
<dbReference type="SUPFAM" id="SSF47473">
    <property type="entry name" value="EF-hand"/>
    <property type="match status" value="1"/>
</dbReference>
<organism evidence="5">
    <name type="scientific">Reaumuria trigyna</name>
    <dbReference type="NCBI Taxonomy" id="1091135"/>
    <lineage>
        <taxon>Eukaryota</taxon>
        <taxon>Viridiplantae</taxon>
        <taxon>Streptophyta</taxon>
        <taxon>Embryophyta</taxon>
        <taxon>Tracheophyta</taxon>
        <taxon>Spermatophyta</taxon>
        <taxon>Magnoliopsida</taxon>
        <taxon>eudicotyledons</taxon>
        <taxon>Gunneridae</taxon>
        <taxon>Pentapetalae</taxon>
        <taxon>Caryophyllales</taxon>
        <taxon>Tamaricaceae</taxon>
        <taxon>Reaumuria</taxon>
    </lineage>
</organism>
<accession>A0A075C736</accession>
<dbReference type="Pfam" id="PF13499">
    <property type="entry name" value="EF-hand_7"/>
    <property type="match status" value="2"/>
</dbReference>
<name>A0A075C736_9CARY</name>
<dbReference type="InterPro" id="IPR018247">
    <property type="entry name" value="EF_Hand_1_Ca_BS"/>
</dbReference>
<keyword evidence="3" id="KW-0106">Calcium</keyword>
<feature type="domain" description="EF-hand" evidence="4">
    <location>
        <begin position="31"/>
        <end position="66"/>
    </location>
</feature>
<sequence length="217" mass="24209">MGTEGGEDKAAALRSLSSRKSSSFRLRCSSLNALRLRRVFDLFDKNGDGLITIEEISQALVLLGLETDPSESALDSIIKSYIKPGNTGLTFDDFESLHKSLNETFFDCEDDIDLCCGEVQVSNNVNEENKGAYCIEDDEDQVESDLTEAFKVFDVDGDGYISAKELQAVLDKLGMPEARDELDRIQLMINSVDRNQDGLVDFFEFKDMMRSVLVRSS</sequence>
<dbReference type="InterPro" id="IPR002048">
    <property type="entry name" value="EF_hand_dom"/>
</dbReference>
<reference evidence="5" key="1">
    <citation type="submission" date="2013-02" db="EMBL/GenBank/DDBJ databases">
        <title>Rapid identification of the salt tolerance gene from the RNA-seq data of Reaumuria trigyna M. by DDRT-PCR.</title>
        <authorList>
            <person name="Dang Z."/>
        </authorList>
    </citation>
    <scope>NUCLEOTIDE SEQUENCE</scope>
</reference>
<dbReference type="PROSITE" id="PS00018">
    <property type="entry name" value="EF_HAND_1"/>
    <property type="match status" value="3"/>
</dbReference>
<feature type="domain" description="EF-hand" evidence="4">
    <location>
        <begin position="141"/>
        <end position="176"/>
    </location>
</feature>
<evidence type="ECO:0000313" key="5">
    <source>
        <dbReference type="EMBL" id="AGW45458.1"/>
    </source>
</evidence>
<feature type="domain" description="EF-hand" evidence="4">
    <location>
        <begin position="180"/>
        <end position="215"/>
    </location>
</feature>
<dbReference type="PANTHER" id="PTHR10891">
    <property type="entry name" value="EF-HAND CALCIUM-BINDING DOMAIN CONTAINING PROTEIN"/>
    <property type="match status" value="1"/>
</dbReference>
<evidence type="ECO:0000259" key="4">
    <source>
        <dbReference type="PROSITE" id="PS50222"/>
    </source>
</evidence>
<evidence type="ECO:0000256" key="3">
    <source>
        <dbReference type="ARBA" id="ARBA00022837"/>
    </source>
</evidence>